<dbReference type="EMBL" id="SRZB01000023">
    <property type="protein sequence ID" value="TGX98007.1"/>
    <property type="molecule type" value="Genomic_DNA"/>
</dbReference>
<protein>
    <submittedName>
        <fullName evidence="1">Uncharacterized protein</fullName>
    </submittedName>
</protein>
<accession>A0AC61QYU1</accession>
<organism evidence="1 2">
    <name type="scientific">Hominisplanchenecus murintestinalis</name>
    <dbReference type="NCBI Taxonomy" id="2941517"/>
    <lineage>
        <taxon>Bacteria</taxon>
        <taxon>Bacillati</taxon>
        <taxon>Bacillota</taxon>
        <taxon>Clostridia</taxon>
        <taxon>Lachnospirales</taxon>
        <taxon>Lachnospiraceae</taxon>
        <taxon>Hominisplanchenecus</taxon>
    </lineage>
</organism>
<keyword evidence="2" id="KW-1185">Reference proteome</keyword>
<dbReference type="Proteomes" id="UP000307720">
    <property type="component" value="Unassembled WGS sequence"/>
</dbReference>
<proteinExistence type="predicted"/>
<sequence>MKKCNKKKGWGIHVLSVFMLMLAFCLPVSAGVQEGEGEYEVYPTPQNVVYGDGTVALTDQINVTYGDTVDAYTKTRVLNTLEVLDLEASTSSAAANVNLIVGVYGQAGDPAAAYGASHNVDASIYEKYDAYTLWIQGKDIVILGKNTDAAYYGVTTLKRIFEQLDGKSVRELTMKDYAEIEFRGFIEGYYGNPWSHEDRIDLMKFGGEIKMNQYVFAPKDDPYHNEHWRELYPTEEDPNGSDITDIAALAKAGNESKCFFVYALHPFQNSPLTEANYAADLQVLKNKLAQVIEAGVRQVAILEDDASANGRWTATTLSRLLTDVENWLKEMKNTYPDLKTDLLFCPGWMAYANSMTNSGDGDVQKIKSIYENSPDEVRIVMTGGKVWGEVNEPFSDNFYARMAETSKGGSYPYLWVNWPCNDNTHNSLIMGGHNTILHTQVNPDKFRGVILNPMQHSEPSKVGIFTASDYCWKIWDEPEEGDQAWDDSFKYIDHMTPVESEESNALREVAKHMINQKPTQPQVQFEESVEIKDQILEFTEKMKGGTLTSEDITEMRAEFKKIDDAVKLYLERGTNRRIAGQMEPFMNSFSDTLQADINLLDALEAISAGDHATAYDKYSQAMTLNERSQTYSIWYVNHYEYALGGRKYIKPFTETALRYLSDEMKKIVDPENIPFEKELIFQVGGSTTASSVEGSPANAMDGSMATTYLIKTNQKVGDYIGIAFNMPVEVKNIQLALTVDGHLEDYFYAGKMEYTEDGKVWKEFTEELQPESGTEVKMELPEAVTIRGFRWKCTDLGGKNRWLGIKDVGYNVKEQQQITAEKYTAAFSCTSGWTVTGGSSAANITDDDESSYVWYNPSTGTKDTTLAGDYIQLDLGEAKPVGRVRVLVGAGDGDKWTEYHLEHSVNGTDWTSLPAYTGVTSGMDTYQVSLRGASARYLRLVNNVTLNKWVKFCDFSAYDYVEEEEEPEGDIMDYTNTKDEKWRVEYGYESSKVFPRENATLQPGEYIGLKLSRIRAVKEINVAGAGTESLILEKSINRQEWKEADKEGAARYIRLMNKGSQAVTFSLDTFVVTSDEIFPISFLDSNIGNTDSNQDARSLKTTGNWLDGDLSTAAKYTAAPSAGSYVLYDLGQEITIKSLKVWVSSGAKDYPRDAKIQASLTNGDAAEWEDILVIGDGVADDRDSSFDRTPTQNGWTAGTGAVGVNYAYQATQEPTPVRARYLRLYCTAANAGRWVELNEIEINDGEYMPTAIDPTFETDATQEEGFEIYSLNDGNLTTTFSPAGEDNQSGYLIYHLSDTVEVGQINVLQSGNKISHAKVSVRIGENEWKPLGTMDKSLSSFDTTDLEAVYAVKIEWEGIKPVLYEISIQLGPKLSAAEESFKAADREIAAAESALKGIDAQIAAAKTKVETASDAEAKLRAEVELQNLYVQQAEKAADLAAKKAIAAEKAAEVARLQAEKLRMSTRTAGTAEEKAELETKAQQQDDVVKNEQAEYKVQKAAEAKKKQEKANYAEIAAKKQQELNVFLDNKKPSVPNPNPNPNPNPGPGPNPIPTPVKDFTYKNVKYKVLNASAKTVAAVGVQTKKVKSVTINTAKEAKSGVTYKVVQINDKAFKGCKKLTKVTIGNNVKKIGKEAFAQCTRLKTINMKKASGITSIGKKAFTKIQAKAKITVPAKKLKKYKKLLKKAGVPKKAVIKK</sequence>
<name>A0AC61QYU1_9FIRM</name>
<gene>
    <name evidence="1" type="ORF">E5357_10595</name>
</gene>
<evidence type="ECO:0000313" key="2">
    <source>
        <dbReference type="Proteomes" id="UP000307720"/>
    </source>
</evidence>
<comment type="caution">
    <text evidence="1">The sequence shown here is derived from an EMBL/GenBank/DDBJ whole genome shotgun (WGS) entry which is preliminary data.</text>
</comment>
<evidence type="ECO:0000313" key="1">
    <source>
        <dbReference type="EMBL" id="TGX98007.1"/>
    </source>
</evidence>
<reference evidence="1" key="1">
    <citation type="submission" date="2019-04" db="EMBL/GenBank/DDBJ databases">
        <title>Microbes associate with the intestines of laboratory mice.</title>
        <authorList>
            <person name="Navarre W."/>
            <person name="Wong E."/>
            <person name="Huang K."/>
            <person name="Tropini C."/>
            <person name="Ng K."/>
            <person name="Yu B."/>
        </authorList>
    </citation>
    <scope>NUCLEOTIDE SEQUENCE</scope>
    <source>
        <strain evidence="1">NM72_1-8</strain>
    </source>
</reference>